<proteinExistence type="inferred from homology"/>
<dbReference type="Proteomes" id="UP001151752">
    <property type="component" value="Chromosome 1"/>
</dbReference>
<accession>A0A9Q0T581</accession>
<dbReference type="EMBL" id="JAPFFM010000016">
    <property type="protein sequence ID" value="KAJ6701477.1"/>
    <property type="molecule type" value="Genomic_DNA"/>
</dbReference>
<dbReference type="InterPro" id="IPR006501">
    <property type="entry name" value="Pectinesterase_inhib_dom"/>
</dbReference>
<comment type="similarity">
    <text evidence="3">Belongs to the PMEI family.</text>
</comment>
<keyword evidence="2" id="KW-1015">Disulfide bond</keyword>
<organism evidence="6 7">
    <name type="scientific">Salix koriyanagi</name>
    <dbReference type="NCBI Taxonomy" id="2511006"/>
    <lineage>
        <taxon>Eukaryota</taxon>
        <taxon>Viridiplantae</taxon>
        <taxon>Streptophyta</taxon>
        <taxon>Embryophyta</taxon>
        <taxon>Tracheophyta</taxon>
        <taxon>Spermatophyta</taxon>
        <taxon>Magnoliopsida</taxon>
        <taxon>eudicotyledons</taxon>
        <taxon>Gunneridae</taxon>
        <taxon>Pentapetalae</taxon>
        <taxon>rosids</taxon>
        <taxon>fabids</taxon>
        <taxon>Malpighiales</taxon>
        <taxon>Salicaceae</taxon>
        <taxon>Saliceae</taxon>
        <taxon>Salix</taxon>
    </lineage>
</organism>
<evidence type="ECO:0000313" key="6">
    <source>
        <dbReference type="EMBL" id="KAJ6701477.1"/>
    </source>
</evidence>
<dbReference type="InterPro" id="IPR035513">
    <property type="entry name" value="Invertase/methylesterase_inhib"/>
</dbReference>
<dbReference type="Gene3D" id="1.20.140.40">
    <property type="entry name" value="Invertase/pectin methylesterase inhibitor family protein"/>
    <property type="match status" value="1"/>
</dbReference>
<reference evidence="6" key="2">
    <citation type="journal article" date="2023" name="Int. J. Mol. Sci.">
        <title>De Novo Assembly and Annotation of 11 Diverse Shrub Willow (Salix) Genomes Reveals Novel Gene Organization in Sex-Linked Regions.</title>
        <authorList>
            <person name="Hyden B."/>
            <person name="Feng K."/>
            <person name="Yates T.B."/>
            <person name="Jawdy S."/>
            <person name="Cereghino C."/>
            <person name="Smart L.B."/>
            <person name="Muchero W."/>
        </authorList>
    </citation>
    <scope>NUCLEOTIDE SEQUENCE</scope>
    <source>
        <tissue evidence="6">Shoot tip</tissue>
    </source>
</reference>
<feature type="chain" id="PRO_5040312413" evidence="4">
    <location>
        <begin position="28"/>
        <end position="188"/>
    </location>
</feature>
<name>A0A9Q0T581_9ROSI</name>
<gene>
    <name evidence="6" type="ORF">OIU74_012780</name>
</gene>
<evidence type="ECO:0000256" key="3">
    <source>
        <dbReference type="ARBA" id="ARBA00038471"/>
    </source>
</evidence>
<dbReference type="AlphaFoldDB" id="A0A9Q0T581"/>
<keyword evidence="1 4" id="KW-0732">Signal</keyword>
<dbReference type="NCBIfam" id="TIGR01614">
    <property type="entry name" value="PME_inhib"/>
    <property type="match status" value="1"/>
</dbReference>
<evidence type="ECO:0000259" key="5">
    <source>
        <dbReference type="SMART" id="SM00856"/>
    </source>
</evidence>
<evidence type="ECO:0000256" key="1">
    <source>
        <dbReference type="ARBA" id="ARBA00022729"/>
    </source>
</evidence>
<reference evidence="6" key="1">
    <citation type="submission" date="2022-11" db="EMBL/GenBank/DDBJ databases">
        <authorList>
            <person name="Hyden B.L."/>
            <person name="Feng K."/>
            <person name="Yates T."/>
            <person name="Jawdy S."/>
            <person name="Smart L.B."/>
            <person name="Muchero W."/>
        </authorList>
    </citation>
    <scope>NUCLEOTIDE SEQUENCE</scope>
    <source>
        <tissue evidence="6">Shoot tip</tissue>
    </source>
</reference>
<evidence type="ECO:0000313" key="7">
    <source>
        <dbReference type="Proteomes" id="UP001151752"/>
    </source>
</evidence>
<evidence type="ECO:0000256" key="4">
    <source>
        <dbReference type="SAM" id="SignalP"/>
    </source>
</evidence>
<dbReference type="PANTHER" id="PTHR35357">
    <property type="entry name" value="OS02G0537100 PROTEIN"/>
    <property type="match status" value="1"/>
</dbReference>
<sequence length="188" mass="20017">MKPITSFALLSLTLSLTLSLHASVASADTNLIEKVCARSHNKNSCVEIFESNPDSKQADLKQLGIIALTLASSKAAETSQYIKTLLLNKTLDPVVDQALSDCSDQYLDAVQQLGDASSELLEDGTKDVRASVKAGIAAAQSCENGFKESSGSEIFGVEKCNVPPTMQQCIGHQQTLGRKVNITIVCDV</sequence>
<protein>
    <submittedName>
        <fullName evidence="6">PECTINESTERASE</fullName>
    </submittedName>
</protein>
<dbReference type="SUPFAM" id="SSF101148">
    <property type="entry name" value="Plant invertase/pectin methylesterase inhibitor"/>
    <property type="match status" value="1"/>
</dbReference>
<feature type="domain" description="Pectinesterase inhibitor" evidence="5">
    <location>
        <begin position="27"/>
        <end position="166"/>
    </location>
</feature>
<evidence type="ECO:0000256" key="2">
    <source>
        <dbReference type="ARBA" id="ARBA00023157"/>
    </source>
</evidence>
<keyword evidence="7" id="KW-1185">Reference proteome</keyword>
<feature type="signal peptide" evidence="4">
    <location>
        <begin position="1"/>
        <end position="27"/>
    </location>
</feature>
<dbReference type="Pfam" id="PF04043">
    <property type="entry name" value="PMEI"/>
    <property type="match status" value="1"/>
</dbReference>
<dbReference type="PANTHER" id="PTHR35357:SF8">
    <property type="entry name" value="OS01G0111000 PROTEIN"/>
    <property type="match status" value="1"/>
</dbReference>
<dbReference type="GO" id="GO:0004857">
    <property type="term" value="F:enzyme inhibitor activity"/>
    <property type="evidence" value="ECO:0007669"/>
    <property type="project" value="InterPro"/>
</dbReference>
<comment type="caution">
    <text evidence="6">The sequence shown here is derived from an EMBL/GenBank/DDBJ whole genome shotgun (WGS) entry which is preliminary data.</text>
</comment>
<dbReference type="SMART" id="SM00856">
    <property type="entry name" value="PMEI"/>
    <property type="match status" value="1"/>
</dbReference>